<dbReference type="Gene3D" id="3.20.20.70">
    <property type="entry name" value="Aldolase class I"/>
    <property type="match status" value="1"/>
</dbReference>
<accession>A0ABR2PWM8</accession>
<keyword evidence="2" id="KW-0288">FMN</keyword>
<dbReference type="PANTHER" id="PTHR22893:SF91">
    <property type="entry name" value="NADPH DEHYDROGENASE 2-RELATED"/>
    <property type="match status" value="1"/>
</dbReference>
<proteinExistence type="predicted"/>
<dbReference type="PANTHER" id="PTHR22893">
    <property type="entry name" value="NADH OXIDOREDUCTASE-RELATED"/>
    <property type="match status" value="1"/>
</dbReference>
<protein>
    <submittedName>
        <fullName evidence="4">Uncharacterized protein</fullName>
    </submittedName>
</protein>
<keyword evidence="3" id="KW-0521">NADP</keyword>
<keyword evidence="5" id="KW-1185">Reference proteome</keyword>
<name>A0ABR2PWM8_9ROSI</name>
<dbReference type="Proteomes" id="UP001396334">
    <property type="component" value="Unassembled WGS sequence"/>
</dbReference>
<evidence type="ECO:0000256" key="2">
    <source>
        <dbReference type="ARBA" id="ARBA00022643"/>
    </source>
</evidence>
<organism evidence="4 5">
    <name type="scientific">Hibiscus sabdariffa</name>
    <name type="common">roselle</name>
    <dbReference type="NCBI Taxonomy" id="183260"/>
    <lineage>
        <taxon>Eukaryota</taxon>
        <taxon>Viridiplantae</taxon>
        <taxon>Streptophyta</taxon>
        <taxon>Embryophyta</taxon>
        <taxon>Tracheophyta</taxon>
        <taxon>Spermatophyta</taxon>
        <taxon>Magnoliopsida</taxon>
        <taxon>eudicotyledons</taxon>
        <taxon>Gunneridae</taxon>
        <taxon>Pentapetalae</taxon>
        <taxon>rosids</taxon>
        <taxon>malvids</taxon>
        <taxon>Malvales</taxon>
        <taxon>Malvaceae</taxon>
        <taxon>Malvoideae</taxon>
        <taxon>Hibiscus</taxon>
    </lineage>
</organism>
<evidence type="ECO:0000313" key="5">
    <source>
        <dbReference type="Proteomes" id="UP001396334"/>
    </source>
</evidence>
<evidence type="ECO:0000313" key="4">
    <source>
        <dbReference type="EMBL" id="KAK8992855.1"/>
    </source>
</evidence>
<evidence type="ECO:0000256" key="3">
    <source>
        <dbReference type="ARBA" id="ARBA00022857"/>
    </source>
</evidence>
<dbReference type="InterPro" id="IPR045247">
    <property type="entry name" value="Oye-like"/>
</dbReference>
<dbReference type="InterPro" id="IPR013785">
    <property type="entry name" value="Aldolase_TIM"/>
</dbReference>
<reference evidence="4 5" key="1">
    <citation type="journal article" date="2024" name="G3 (Bethesda)">
        <title>Genome assembly of Hibiscus sabdariffa L. provides insights into metabolisms of medicinal natural products.</title>
        <authorList>
            <person name="Kim T."/>
        </authorList>
    </citation>
    <scope>NUCLEOTIDE SEQUENCE [LARGE SCALE GENOMIC DNA]</scope>
    <source>
        <strain evidence="4">TK-2024</strain>
        <tissue evidence="4">Old leaves</tissue>
    </source>
</reference>
<comment type="caution">
    <text evidence="4">The sequence shown here is derived from an EMBL/GenBank/DDBJ whole genome shotgun (WGS) entry which is preliminary data.</text>
</comment>
<dbReference type="EMBL" id="JBBPBN010000050">
    <property type="protein sequence ID" value="KAK8992855.1"/>
    <property type="molecule type" value="Genomic_DNA"/>
</dbReference>
<evidence type="ECO:0000256" key="1">
    <source>
        <dbReference type="ARBA" id="ARBA00022630"/>
    </source>
</evidence>
<gene>
    <name evidence="4" type="ORF">V6N11_048923</name>
</gene>
<sequence>MQKVRSSFVRYGMLEEFLTYEYQPNWQAPVSSTSNVLKPQFQANADEPMKFSPPRRLSTDEIPQIVNEFRLAARNAMEAGK</sequence>
<dbReference type="SUPFAM" id="SSF51395">
    <property type="entry name" value="FMN-linked oxidoreductases"/>
    <property type="match status" value="1"/>
</dbReference>
<keyword evidence="1" id="KW-0285">Flavoprotein</keyword>